<name>A0A239KH16_EKHLU</name>
<dbReference type="EMBL" id="FZPD01000004">
    <property type="protein sequence ID" value="SNT17461.1"/>
    <property type="molecule type" value="Genomic_DNA"/>
</dbReference>
<accession>A0A239KH16</accession>
<dbReference type="RefSeq" id="WP_089357350.1">
    <property type="nucleotide sequence ID" value="NZ_FZPD01000004.1"/>
</dbReference>
<reference evidence="1 2" key="1">
    <citation type="submission" date="2017-06" db="EMBL/GenBank/DDBJ databases">
        <authorList>
            <person name="Kim H.J."/>
            <person name="Triplett B.A."/>
        </authorList>
    </citation>
    <scope>NUCLEOTIDE SEQUENCE [LARGE SCALE GENOMIC DNA]</scope>
    <source>
        <strain evidence="1 2">DSM 19307</strain>
    </source>
</reference>
<evidence type="ECO:0000313" key="2">
    <source>
        <dbReference type="Proteomes" id="UP000198393"/>
    </source>
</evidence>
<protein>
    <submittedName>
        <fullName evidence="1">Uncharacterized protein</fullName>
    </submittedName>
</protein>
<evidence type="ECO:0000313" key="1">
    <source>
        <dbReference type="EMBL" id="SNT17461.1"/>
    </source>
</evidence>
<gene>
    <name evidence="1" type="ORF">SAMN05421640_2660</name>
</gene>
<dbReference type="Proteomes" id="UP000198393">
    <property type="component" value="Unassembled WGS sequence"/>
</dbReference>
<proteinExistence type="predicted"/>
<dbReference type="OrthoDB" id="840060at2"/>
<sequence length="64" mass="7784">MKRTSRIGRTMTMLEYCKYLLDKLSFDPELLEKEYRKGLKYLSPADQVELKQWIKEKRLELELS</sequence>
<dbReference type="AlphaFoldDB" id="A0A239KH16"/>
<organism evidence="1 2">
    <name type="scientific">Ekhidna lutea</name>
    <dbReference type="NCBI Taxonomy" id="447679"/>
    <lineage>
        <taxon>Bacteria</taxon>
        <taxon>Pseudomonadati</taxon>
        <taxon>Bacteroidota</taxon>
        <taxon>Cytophagia</taxon>
        <taxon>Cytophagales</taxon>
        <taxon>Reichenbachiellaceae</taxon>
        <taxon>Ekhidna</taxon>
    </lineage>
</organism>
<keyword evidence="2" id="KW-1185">Reference proteome</keyword>